<dbReference type="AlphaFoldDB" id="A0A4Z2I7K6"/>
<reference evidence="1 2" key="1">
    <citation type="submission" date="2019-03" db="EMBL/GenBank/DDBJ databases">
        <title>First draft genome of Liparis tanakae, snailfish: a comprehensive survey of snailfish specific genes.</title>
        <authorList>
            <person name="Kim W."/>
            <person name="Song I."/>
            <person name="Jeong J.-H."/>
            <person name="Kim D."/>
            <person name="Kim S."/>
            <person name="Ryu S."/>
            <person name="Song J.Y."/>
            <person name="Lee S.K."/>
        </authorList>
    </citation>
    <scope>NUCLEOTIDE SEQUENCE [LARGE SCALE GENOMIC DNA]</scope>
    <source>
        <tissue evidence="1">Muscle</tissue>
    </source>
</reference>
<sequence length="74" mass="8013">MRALHERPAACSSVCLDGRSQQSGSLLTLAHISVILEERERAGSLTSAIQGQCGRRASGSTTVVPWQVQLKERH</sequence>
<proteinExistence type="predicted"/>
<name>A0A4Z2I7K6_9TELE</name>
<organism evidence="1 2">
    <name type="scientific">Liparis tanakae</name>
    <name type="common">Tanaka's snailfish</name>
    <dbReference type="NCBI Taxonomy" id="230148"/>
    <lineage>
        <taxon>Eukaryota</taxon>
        <taxon>Metazoa</taxon>
        <taxon>Chordata</taxon>
        <taxon>Craniata</taxon>
        <taxon>Vertebrata</taxon>
        <taxon>Euteleostomi</taxon>
        <taxon>Actinopterygii</taxon>
        <taxon>Neopterygii</taxon>
        <taxon>Teleostei</taxon>
        <taxon>Neoteleostei</taxon>
        <taxon>Acanthomorphata</taxon>
        <taxon>Eupercaria</taxon>
        <taxon>Perciformes</taxon>
        <taxon>Cottioidei</taxon>
        <taxon>Cottales</taxon>
        <taxon>Liparidae</taxon>
        <taxon>Liparis</taxon>
    </lineage>
</organism>
<protein>
    <submittedName>
        <fullName evidence="1">Uncharacterized protein</fullName>
    </submittedName>
</protein>
<dbReference type="EMBL" id="SRLO01000128">
    <property type="protein sequence ID" value="TNN73153.1"/>
    <property type="molecule type" value="Genomic_DNA"/>
</dbReference>
<dbReference type="Proteomes" id="UP000314294">
    <property type="component" value="Unassembled WGS sequence"/>
</dbReference>
<keyword evidence="2" id="KW-1185">Reference proteome</keyword>
<accession>A0A4Z2I7K6</accession>
<evidence type="ECO:0000313" key="1">
    <source>
        <dbReference type="EMBL" id="TNN73153.1"/>
    </source>
</evidence>
<comment type="caution">
    <text evidence="1">The sequence shown here is derived from an EMBL/GenBank/DDBJ whole genome shotgun (WGS) entry which is preliminary data.</text>
</comment>
<gene>
    <name evidence="1" type="ORF">EYF80_016639</name>
</gene>
<evidence type="ECO:0000313" key="2">
    <source>
        <dbReference type="Proteomes" id="UP000314294"/>
    </source>
</evidence>